<keyword evidence="6" id="KW-0256">Endoplasmic reticulum</keyword>
<evidence type="ECO:0000256" key="7">
    <source>
        <dbReference type="ARBA" id="ARBA00022989"/>
    </source>
</evidence>
<keyword evidence="12" id="KW-1185">Reference proteome</keyword>
<dbReference type="EMBL" id="JASJQH010007482">
    <property type="protein sequence ID" value="KAK9708460.1"/>
    <property type="molecule type" value="Genomic_DNA"/>
</dbReference>
<keyword evidence="5 10" id="KW-0732">Signal</keyword>
<reference evidence="11 12" key="1">
    <citation type="submission" date="2023-04" db="EMBL/GenBank/DDBJ databases">
        <title>Genome of Basidiobolus ranarum AG-B5.</title>
        <authorList>
            <person name="Stajich J.E."/>
            <person name="Carter-House D."/>
            <person name="Gryganskyi A."/>
        </authorList>
    </citation>
    <scope>NUCLEOTIDE SEQUENCE [LARGE SCALE GENOMIC DNA]</scope>
    <source>
        <strain evidence="11 12">AG-B5</strain>
    </source>
</reference>
<organism evidence="11 12">
    <name type="scientific">Basidiobolus ranarum</name>
    <dbReference type="NCBI Taxonomy" id="34480"/>
    <lineage>
        <taxon>Eukaryota</taxon>
        <taxon>Fungi</taxon>
        <taxon>Fungi incertae sedis</taxon>
        <taxon>Zoopagomycota</taxon>
        <taxon>Entomophthoromycotina</taxon>
        <taxon>Basidiobolomycetes</taxon>
        <taxon>Basidiobolales</taxon>
        <taxon>Basidiobolaceae</taxon>
        <taxon>Basidiobolus</taxon>
    </lineage>
</organism>
<evidence type="ECO:0000256" key="5">
    <source>
        <dbReference type="ARBA" id="ARBA00022729"/>
    </source>
</evidence>
<comment type="similarity">
    <text evidence="3">Belongs to the OST3/OST6 family.</text>
</comment>
<dbReference type="SUPFAM" id="SSF52833">
    <property type="entry name" value="Thioredoxin-like"/>
    <property type="match status" value="1"/>
</dbReference>
<dbReference type="GO" id="GO:0016740">
    <property type="term" value="F:transferase activity"/>
    <property type="evidence" value="ECO:0007669"/>
    <property type="project" value="UniProtKB-KW"/>
</dbReference>
<evidence type="ECO:0000256" key="2">
    <source>
        <dbReference type="ARBA" id="ARBA00004477"/>
    </source>
</evidence>
<evidence type="ECO:0000256" key="1">
    <source>
        <dbReference type="ARBA" id="ARBA00002791"/>
    </source>
</evidence>
<comment type="subcellular location">
    <subcellularLocation>
        <location evidence="2">Endoplasmic reticulum membrane</location>
        <topology evidence="2">Multi-pass membrane protein</topology>
    </subcellularLocation>
</comment>
<dbReference type="InterPro" id="IPR036249">
    <property type="entry name" value="Thioredoxin-like_sf"/>
</dbReference>
<gene>
    <name evidence="11" type="primary">OST3_3</name>
    <name evidence="11" type="ORF">K7432_009628</name>
</gene>
<dbReference type="Gene3D" id="3.40.30.10">
    <property type="entry name" value="Glutaredoxin"/>
    <property type="match status" value="1"/>
</dbReference>
<sequence>MKAKIVLSVLLCLSLLFICSASNDKIQQLDNLPADSNGVIKLNSASFELLTSGPRNYSAIVVLTALNPAFGCAACGFFEPNYQLISKSWLSTKNSQELYFGQLEVDDGREVFMKLGIQTAPYILFYPPTEGPKAKKQDFILYEISSKGLQAEPLAEFLSQQLGVEVPINRPFDWTKNGLKLLTGVAVIIFIYFVFTKFRTILASNGIWSSISLV</sequence>
<evidence type="ECO:0000256" key="6">
    <source>
        <dbReference type="ARBA" id="ARBA00022824"/>
    </source>
</evidence>
<evidence type="ECO:0000256" key="4">
    <source>
        <dbReference type="ARBA" id="ARBA00022692"/>
    </source>
</evidence>
<feature type="non-terminal residue" evidence="11">
    <location>
        <position position="214"/>
    </location>
</feature>
<accession>A0ABR2VWR5</accession>
<evidence type="ECO:0000256" key="8">
    <source>
        <dbReference type="ARBA" id="ARBA00023136"/>
    </source>
</evidence>
<evidence type="ECO:0000256" key="10">
    <source>
        <dbReference type="SAM" id="SignalP"/>
    </source>
</evidence>
<feature type="transmembrane region" description="Helical" evidence="9">
    <location>
        <begin position="57"/>
        <end position="78"/>
    </location>
</feature>
<dbReference type="Proteomes" id="UP001479436">
    <property type="component" value="Unassembled WGS sequence"/>
</dbReference>
<dbReference type="InterPro" id="IPR021149">
    <property type="entry name" value="OligosaccharylTrfase_OST3/OST6"/>
</dbReference>
<keyword evidence="11" id="KW-0808">Transferase</keyword>
<evidence type="ECO:0000313" key="11">
    <source>
        <dbReference type="EMBL" id="KAK9708460.1"/>
    </source>
</evidence>
<keyword evidence="7 9" id="KW-1133">Transmembrane helix</keyword>
<protein>
    <submittedName>
        <fullName evidence="11">Oligosaccharyl transferase subunit ost3/OST6</fullName>
    </submittedName>
</protein>
<comment type="caution">
    <text evidence="11">The sequence shown here is derived from an EMBL/GenBank/DDBJ whole genome shotgun (WGS) entry which is preliminary data.</text>
</comment>
<feature type="signal peptide" evidence="10">
    <location>
        <begin position="1"/>
        <end position="21"/>
    </location>
</feature>
<evidence type="ECO:0000313" key="12">
    <source>
        <dbReference type="Proteomes" id="UP001479436"/>
    </source>
</evidence>
<dbReference type="Pfam" id="PF04756">
    <property type="entry name" value="OST3_OST6"/>
    <property type="match status" value="1"/>
</dbReference>
<proteinExistence type="inferred from homology"/>
<keyword evidence="4 9" id="KW-0812">Transmembrane</keyword>
<evidence type="ECO:0000256" key="3">
    <source>
        <dbReference type="ARBA" id="ARBA00009561"/>
    </source>
</evidence>
<feature type="chain" id="PRO_5046184853" evidence="10">
    <location>
        <begin position="22"/>
        <end position="214"/>
    </location>
</feature>
<keyword evidence="8 9" id="KW-0472">Membrane</keyword>
<evidence type="ECO:0000256" key="9">
    <source>
        <dbReference type="SAM" id="Phobius"/>
    </source>
</evidence>
<name>A0ABR2VWR5_9FUNG</name>
<dbReference type="PANTHER" id="PTHR12692">
    <property type="entry name" value="DOLICHYL-DIPHOSPHOOLIGOSACCHARIDE--PROTEIN GLYCOSYLTRANSFERASE-RELATED"/>
    <property type="match status" value="1"/>
</dbReference>
<dbReference type="PANTHER" id="PTHR12692:SF0">
    <property type="entry name" value="GH11935P"/>
    <property type="match status" value="1"/>
</dbReference>
<feature type="transmembrane region" description="Helical" evidence="9">
    <location>
        <begin position="178"/>
        <end position="195"/>
    </location>
</feature>
<comment type="function">
    <text evidence="1">Subunit of the oligosaccharyl transferase (OST) complex that catalyzes the initial transfer of a defined glycan (Glc(3)Man(9)GlcNAc(2) in eukaryotes) from the lipid carrier dolichol-pyrophosphate to an asparagine residue within an Asn-X-Ser/Thr consensus motif in nascent polypeptide chains, the first step in protein N-glycosylation. N-glycosylation occurs cotranslationally and the complex associates with the Sec61 complex at the channel-forming translocon complex that mediates protein translocation across the endoplasmic reticulum (ER). All subunits are required for a maximal enzyme activity.</text>
</comment>